<name>A0A0A9GK44_ARUDO</name>
<organism evidence="2">
    <name type="scientific">Arundo donax</name>
    <name type="common">Giant reed</name>
    <name type="synonym">Donax arundinaceus</name>
    <dbReference type="NCBI Taxonomy" id="35708"/>
    <lineage>
        <taxon>Eukaryota</taxon>
        <taxon>Viridiplantae</taxon>
        <taxon>Streptophyta</taxon>
        <taxon>Embryophyta</taxon>
        <taxon>Tracheophyta</taxon>
        <taxon>Spermatophyta</taxon>
        <taxon>Magnoliopsida</taxon>
        <taxon>Liliopsida</taxon>
        <taxon>Poales</taxon>
        <taxon>Poaceae</taxon>
        <taxon>PACMAD clade</taxon>
        <taxon>Arundinoideae</taxon>
        <taxon>Arundineae</taxon>
        <taxon>Arundo</taxon>
    </lineage>
</organism>
<sequence>MLCSPLLVPPSEGAHLLLLPLLKNFAGIKLPSSTPRFWNLGHFQDAPSPSSPATSSTIGCPVVRSHSLDWPD</sequence>
<feature type="region of interest" description="Disordered" evidence="1">
    <location>
        <begin position="49"/>
        <end position="72"/>
    </location>
</feature>
<evidence type="ECO:0000313" key="2">
    <source>
        <dbReference type="EMBL" id="JAE23784.1"/>
    </source>
</evidence>
<reference evidence="2" key="1">
    <citation type="submission" date="2014-09" db="EMBL/GenBank/DDBJ databases">
        <authorList>
            <person name="Magalhaes I.L.F."/>
            <person name="Oliveira U."/>
            <person name="Santos F.R."/>
            <person name="Vidigal T.H.D.A."/>
            <person name="Brescovit A.D."/>
            <person name="Santos A.J."/>
        </authorList>
    </citation>
    <scope>NUCLEOTIDE SEQUENCE</scope>
    <source>
        <tissue evidence="2">Shoot tissue taken approximately 20 cm above the soil surface</tissue>
    </source>
</reference>
<dbReference type="AlphaFoldDB" id="A0A0A9GK44"/>
<accession>A0A0A9GK44</accession>
<reference evidence="2" key="2">
    <citation type="journal article" date="2015" name="Data Brief">
        <title>Shoot transcriptome of the giant reed, Arundo donax.</title>
        <authorList>
            <person name="Barrero R.A."/>
            <person name="Guerrero F.D."/>
            <person name="Moolhuijzen P."/>
            <person name="Goolsby J.A."/>
            <person name="Tidwell J."/>
            <person name="Bellgard S.E."/>
            <person name="Bellgard M.I."/>
        </authorList>
    </citation>
    <scope>NUCLEOTIDE SEQUENCE</scope>
    <source>
        <tissue evidence="2">Shoot tissue taken approximately 20 cm above the soil surface</tissue>
    </source>
</reference>
<proteinExistence type="predicted"/>
<protein>
    <submittedName>
        <fullName evidence="2">Uncharacterized protein</fullName>
    </submittedName>
</protein>
<dbReference type="EMBL" id="GBRH01174112">
    <property type="protein sequence ID" value="JAE23784.1"/>
    <property type="molecule type" value="Transcribed_RNA"/>
</dbReference>
<evidence type="ECO:0000256" key="1">
    <source>
        <dbReference type="SAM" id="MobiDB-lite"/>
    </source>
</evidence>